<comment type="caution">
    <text evidence="1">The sequence shown here is derived from an EMBL/GenBank/DDBJ whole genome shotgun (WGS) entry which is preliminary data.</text>
</comment>
<evidence type="ECO:0000313" key="1">
    <source>
        <dbReference type="EMBL" id="KAK7314776.1"/>
    </source>
</evidence>
<dbReference type="AlphaFoldDB" id="A0AAN9KDH7"/>
<keyword evidence="2" id="KW-1185">Reference proteome</keyword>
<protein>
    <submittedName>
        <fullName evidence="1">Uncharacterized protein</fullName>
    </submittedName>
</protein>
<proteinExistence type="predicted"/>
<sequence length="183" mass="20847">MDITGWVAYVIHQKMKSLKKQIKDRNKIVLGNLPNKITKLNEEIRTIKLQIKEGDDSVSLHEKKLAKLGSLMKSVTQPDAMIHQKSKKIEETVGLRDGAKSPSLDGYAYAFYKKFCHLLMEDIFLTFQKFHQVAKLPINFTSYFLTLIPKATQSMSINQYRPISLLGNLYMPIAKALTNSSRG</sequence>
<dbReference type="Proteomes" id="UP001367508">
    <property type="component" value="Unassembled WGS sequence"/>
</dbReference>
<evidence type="ECO:0000313" key="2">
    <source>
        <dbReference type="Proteomes" id="UP001367508"/>
    </source>
</evidence>
<name>A0AAN9KDH7_CANGL</name>
<reference evidence="1 2" key="1">
    <citation type="submission" date="2024-01" db="EMBL/GenBank/DDBJ databases">
        <title>The genomes of 5 underutilized Papilionoideae crops provide insights into root nodulation and disease resistanc.</title>
        <authorList>
            <person name="Jiang F."/>
        </authorList>
    </citation>
    <scope>NUCLEOTIDE SEQUENCE [LARGE SCALE GENOMIC DNA]</scope>
    <source>
        <strain evidence="1">LVBAO_FW01</strain>
        <tissue evidence="1">Leaves</tissue>
    </source>
</reference>
<dbReference type="EMBL" id="JAYMYQ010000008">
    <property type="protein sequence ID" value="KAK7314776.1"/>
    <property type="molecule type" value="Genomic_DNA"/>
</dbReference>
<organism evidence="1 2">
    <name type="scientific">Canavalia gladiata</name>
    <name type="common">Sword bean</name>
    <name type="synonym">Dolichos gladiatus</name>
    <dbReference type="NCBI Taxonomy" id="3824"/>
    <lineage>
        <taxon>Eukaryota</taxon>
        <taxon>Viridiplantae</taxon>
        <taxon>Streptophyta</taxon>
        <taxon>Embryophyta</taxon>
        <taxon>Tracheophyta</taxon>
        <taxon>Spermatophyta</taxon>
        <taxon>Magnoliopsida</taxon>
        <taxon>eudicotyledons</taxon>
        <taxon>Gunneridae</taxon>
        <taxon>Pentapetalae</taxon>
        <taxon>rosids</taxon>
        <taxon>fabids</taxon>
        <taxon>Fabales</taxon>
        <taxon>Fabaceae</taxon>
        <taxon>Papilionoideae</taxon>
        <taxon>50 kb inversion clade</taxon>
        <taxon>NPAAA clade</taxon>
        <taxon>indigoferoid/millettioid clade</taxon>
        <taxon>Phaseoleae</taxon>
        <taxon>Canavalia</taxon>
    </lineage>
</organism>
<accession>A0AAN9KDH7</accession>
<gene>
    <name evidence="1" type="ORF">VNO77_33304</name>
</gene>